<keyword evidence="8" id="KW-1185">Reference proteome</keyword>
<dbReference type="GeneID" id="36532159"/>
<feature type="transmembrane region" description="Helical" evidence="6">
    <location>
        <begin position="75"/>
        <end position="96"/>
    </location>
</feature>
<dbReference type="InterPro" id="IPR000292">
    <property type="entry name" value="For/NO2_transpt"/>
</dbReference>
<proteinExistence type="inferred from homology"/>
<organism evidence="7 8">
    <name type="scientific">Aspergillus novofumigatus (strain IBT 16806)</name>
    <dbReference type="NCBI Taxonomy" id="1392255"/>
    <lineage>
        <taxon>Eukaryota</taxon>
        <taxon>Fungi</taxon>
        <taxon>Dikarya</taxon>
        <taxon>Ascomycota</taxon>
        <taxon>Pezizomycotina</taxon>
        <taxon>Eurotiomycetes</taxon>
        <taxon>Eurotiomycetidae</taxon>
        <taxon>Eurotiales</taxon>
        <taxon>Aspergillaceae</taxon>
        <taxon>Aspergillus</taxon>
        <taxon>Aspergillus subgen. Fumigati</taxon>
    </lineage>
</organism>
<evidence type="ECO:0000313" key="8">
    <source>
        <dbReference type="Proteomes" id="UP000234474"/>
    </source>
</evidence>
<comment type="similarity">
    <text evidence="5">Belongs to the FNT transporter (TC 1.A.16) family.</text>
</comment>
<keyword evidence="4 6" id="KW-0472">Membrane</keyword>
<dbReference type="PANTHER" id="PTHR30520">
    <property type="entry name" value="FORMATE TRANSPORTER-RELATED"/>
    <property type="match status" value="1"/>
</dbReference>
<dbReference type="PROSITE" id="PS51257">
    <property type="entry name" value="PROKAR_LIPOPROTEIN"/>
    <property type="match status" value="1"/>
</dbReference>
<dbReference type="OrthoDB" id="4829at2759"/>
<accession>A0A2I1CEW1</accession>
<comment type="caution">
    <text evidence="7">The sequence shown here is derived from an EMBL/GenBank/DDBJ whole genome shotgun (WGS) entry which is preliminary data.</text>
</comment>
<gene>
    <name evidence="7" type="ORF">P174DRAFT_420043</name>
</gene>
<feature type="transmembrane region" description="Helical" evidence="6">
    <location>
        <begin position="32"/>
        <end position="54"/>
    </location>
</feature>
<keyword evidence="3 6" id="KW-1133">Transmembrane helix</keyword>
<comment type="subcellular location">
    <subcellularLocation>
        <location evidence="1">Membrane</location>
        <topology evidence="1">Multi-pass membrane protein</topology>
    </subcellularLocation>
</comment>
<evidence type="ECO:0000256" key="2">
    <source>
        <dbReference type="ARBA" id="ARBA00022692"/>
    </source>
</evidence>
<dbReference type="InterPro" id="IPR023271">
    <property type="entry name" value="Aquaporin-like"/>
</dbReference>
<protein>
    <recommendedName>
        <fullName evidence="9">Formate/nitrite transporter</fullName>
    </recommendedName>
</protein>
<reference evidence="8" key="1">
    <citation type="journal article" date="2018" name="Proc. Natl. Acad. Sci. U.S.A.">
        <title>Linking secondary metabolites to gene clusters through genome sequencing of six diverse Aspergillus species.</title>
        <authorList>
            <person name="Kaerboelling I."/>
            <person name="Vesth T.C."/>
            <person name="Frisvad J.C."/>
            <person name="Nybo J.L."/>
            <person name="Theobald S."/>
            <person name="Kuo A."/>
            <person name="Bowyer P."/>
            <person name="Matsuda Y."/>
            <person name="Mondo S."/>
            <person name="Lyhne E.K."/>
            <person name="Kogle M.E."/>
            <person name="Clum A."/>
            <person name="Lipzen A."/>
            <person name="Salamov A."/>
            <person name="Ngan C.Y."/>
            <person name="Daum C."/>
            <person name="Chiniquy J."/>
            <person name="Barry K."/>
            <person name="LaButti K."/>
            <person name="Haridas S."/>
            <person name="Simmons B.A."/>
            <person name="Magnuson J.K."/>
            <person name="Mortensen U.H."/>
            <person name="Larsen T.O."/>
            <person name="Grigoriev I.V."/>
            <person name="Baker S.E."/>
            <person name="Andersen M.R."/>
        </authorList>
    </citation>
    <scope>NUCLEOTIDE SEQUENCE [LARGE SCALE GENOMIC DNA]</scope>
    <source>
        <strain evidence="8">IBT 16806</strain>
    </source>
</reference>
<dbReference type="AlphaFoldDB" id="A0A2I1CEW1"/>
<dbReference type="GO" id="GO:0005886">
    <property type="term" value="C:plasma membrane"/>
    <property type="evidence" value="ECO:0007669"/>
    <property type="project" value="TreeGrafter"/>
</dbReference>
<dbReference type="Proteomes" id="UP000234474">
    <property type="component" value="Unassembled WGS sequence"/>
</dbReference>
<dbReference type="Pfam" id="PF01226">
    <property type="entry name" value="Form_Nir_trans"/>
    <property type="match status" value="1"/>
</dbReference>
<dbReference type="PANTHER" id="PTHR30520:SF6">
    <property type="entry name" value="FORMATE_NITRATE FAMILY TRANSPORTER (EUROFUNG)"/>
    <property type="match status" value="1"/>
</dbReference>
<keyword evidence="2 6" id="KW-0812">Transmembrane</keyword>
<evidence type="ECO:0000256" key="3">
    <source>
        <dbReference type="ARBA" id="ARBA00022989"/>
    </source>
</evidence>
<name>A0A2I1CEW1_ASPN1</name>
<dbReference type="STRING" id="1392255.A0A2I1CEW1"/>
<evidence type="ECO:0008006" key="9">
    <source>
        <dbReference type="Google" id="ProtNLM"/>
    </source>
</evidence>
<dbReference type="EMBL" id="MSZS01000003">
    <property type="protein sequence ID" value="PKX96177.1"/>
    <property type="molecule type" value="Genomic_DNA"/>
</dbReference>
<dbReference type="GO" id="GO:0015707">
    <property type="term" value="P:nitrite transport"/>
    <property type="evidence" value="ECO:0007669"/>
    <property type="project" value="TreeGrafter"/>
</dbReference>
<evidence type="ECO:0000313" key="7">
    <source>
        <dbReference type="EMBL" id="PKX96177.1"/>
    </source>
</evidence>
<evidence type="ECO:0000256" key="1">
    <source>
        <dbReference type="ARBA" id="ARBA00004141"/>
    </source>
</evidence>
<evidence type="ECO:0000256" key="5">
    <source>
        <dbReference type="ARBA" id="ARBA00049660"/>
    </source>
</evidence>
<evidence type="ECO:0000256" key="6">
    <source>
        <dbReference type="SAM" id="Phobius"/>
    </source>
</evidence>
<dbReference type="VEuPathDB" id="FungiDB:P174DRAFT_420043"/>
<sequence>MRLDKVFVNWLVSLACFLAMHGRDLASNLMGIWFPIFGFVSLGFDPVVANMTFIPMRIWLGAPEITVGLYIWKGFIPTLLGNVVGGGLFAGTYYWYMYLLNGEGDTLTWKCESGTVTPRSEGVEAVAADKQR</sequence>
<dbReference type="GO" id="GO:0015513">
    <property type="term" value="F:high-affinity secondary active nitrite transmembrane transporter activity"/>
    <property type="evidence" value="ECO:0007669"/>
    <property type="project" value="TreeGrafter"/>
</dbReference>
<dbReference type="RefSeq" id="XP_024684772.1">
    <property type="nucleotide sequence ID" value="XM_024824834.1"/>
</dbReference>
<evidence type="ECO:0000256" key="4">
    <source>
        <dbReference type="ARBA" id="ARBA00023136"/>
    </source>
</evidence>
<dbReference type="Gene3D" id="1.20.1080.10">
    <property type="entry name" value="Glycerol uptake facilitator protein"/>
    <property type="match status" value="1"/>
</dbReference>